<accession>A0A284VNE0</accession>
<reference evidence="2" key="1">
    <citation type="submission" date="2017-06" db="EMBL/GenBank/DDBJ databases">
        <authorList>
            <person name="Cremers G."/>
        </authorList>
    </citation>
    <scope>NUCLEOTIDE SEQUENCE [LARGE SCALE GENOMIC DNA]</scope>
</reference>
<dbReference type="STRING" id="1392998.ANME2D_01499"/>
<sequence length="61" mass="7049">MNSTVCIPQSEYDELLRKASLLNSIIDSESLTTEELERLKKARMGPSITEEEFLKRHPELK</sequence>
<dbReference type="AlphaFoldDB" id="A0A284VNE0"/>
<evidence type="ECO:0000313" key="2">
    <source>
        <dbReference type="Proteomes" id="UP000218615"/>
    </source>
</evidence>
<keyword evidence="2" id="KW-1185">Reference proteome</keyword>
<name>A0A284VNE0_9EURY</name>
<proteinExistence type="predicted"/>
<dbReference type="RefSeq" id="WP_096205301.1">
    <property type="nucleotide sequence ID" value="NZ_FZMP01000117.1"/>
</dbReference>
<dbReference type="EMBL" id="FZMP01000117">
    <property type="protein sequence ID" value="SNQ60805.1"/>
    <property type="molecule type" value="Genomic_DNA"/>
</dbReference>
<dbReference type="Proteomes" id="UP000218615">
    <property type="component" value="Unassembled WGS sequence"/>
</dbReference>
<evidence type="ECO:0008006" key="3">
    <source>
        <dbReference type="Google" id="ProtNLM"/>
    </source>
</evidence>
<protein>
    <recommendedName>
        <fullName evidence="3">Antitoxin VbhA domain-containing protein</fullName>
    </recommendedName>
</protein>
<gene>
    <name evidence="1" type="ORF">MNV_2030007</name>
</gene>
<organism evidence="1 2">
    <name type="scientific">Candidatus Methanoperedens nitratireducens</name>
    <dbReference type="NCBI Taxonomy" id="1392998"/>
    <lineage>
        <taxon>Archaea</taxon>
        <taxon>Methanobacteriati</taxon>
        <taxon>Methanobacteriota</taxon>
        <taxon>Stenosarchaea group</taxon>
        <taxon>Methanomicrobia</taxon>
        <taxon>Methanosarcinales</taxon>
        <taxon>ANME-2 cluster</taxon>
        <taxon>Candidatus Methanoperedentaceae</taxon>
        <taxon>Candidatus Methanoperedens</taxon>
    </lineage>
</organism>
<evidence type="ECO:0000313" key="1">
    <source>
        <dbReference type="EMBL" id="SNQ60805.1"/>
    </source>
</evidence>